<comment type="caution">
    <text evidence="1">The sequence shown here is derived from an EMBL/GenBank/DDBJ whole genome shotgun (WGS) entry which is preliminary data.</text>
</comment>
<name>A0ABD2YB43_9GENT</name>
<organism evidence="1 2">
    <name type="scientific">Cinchona calisaya</name>
    <dbReference type="NCBI Taxonomy" id="153742"/>
    <lineage>
        <taxon>Eukaryota</taxon>
        <taxon>Viridiplantae</taxon>
        <taxon>Streptophyta</taxon>
        <taxon>Embryophyta</taxon>
        <taxon>Tracheophyta</taxon>
        <taxon>Spermatophyta</taxon>
        <taxon>Magnoliopsida</taxon>
        <taxon>eudicotyledons</taxon>
        <taxon>Gunneridae</taxon>
        <taxon>Pentapetalae</taxon>
        <taxon>asterids</taxon>
        <taxon>lamiids</taxon>
        <taxon>Gentianales</taxon>
        <taxon>Rubiaceae</taxon>
        <taxon>Cinchonoideae</taxon>
        <taxon>Cinchoneae</taxon>
        <taxon>Cinchona</taxon>
    </lineage>
</organism>
<keyword evidence="2" id="KW-1185">Reference proteome</keyword>
<dbReference type="EMBL" id="JBJUIK010000014">
    <property type="protein sequence ID" value="KAL3503906.1"/>
    <property type="molecule type" value="Genomic_DNA"/>
</dbReference>
<dbReference type="Proteomes" id="UP001630127">
    <property type="component" value="Unassembled WGS sequence"/>
</dbReference>
<evidence type="ECO:0000313" key="1">
    <source>
        <dbReference type="EMBL" id="KAL3503906.1"/>
    </source>
</evidence>
<protein>
    <submittedName>
        <fullName evidence="1">Uncharacterized protein</fullName>
    </submittedName>
</protein>
<accession>A0ABD2YB43</accession>
<reference evidence="1 2" key="1">
    <citation type="submission" date="2024-11" db="EMBL/GenBank/DDBJ databases">
        <title>A near-complete genome assembly of Cinchona calisaya.</title>
        <authorList>
            <person name="Lian D.C."/>
            <person name="Zhao X.W."/>
            <person name="Wei L."/>
        </authorList>
    </citation>
    <scope>NUCLEOTIDE SEQUENCE [LARGE SCALE GENOMIC DNA]</scope>
    <source>
        <tissue evidence="1">Nenye</tissue>
    </source>
</reference>
<sequence>MERSQTPGLPELEDDQLGIVSKFDQHAKLENEYFAKLAKVTRAKEQLVVDLNVCKAELASMKYELERVQADLPTIYLKGVNQLLVRATNRTPPDSAIFLYDGLLTS</sequence>
<dbReference type="AlphaFoldDB" id="A0ABD2YB43"/>
<gene>
    <name evidence="1" type="ORF">ACH5RR_033747</name>
</gene>
<proteinExistence type="predicted"/>
<evidence type="ECO:0000313" key="2">
    <source>
        <dbReference type="Proteomes" id="UP001630127"/>
    </source>
</evidence>